<sequence>MTGVLELARYEARRRLKGALYLTVGLTLLAGMYIATFPSMAEDMNLDQFLEQMPEVFLELFNIATMNTIEGFLAAELYSIGWVLLLGLYVAYSGAGLIAGDIDRERMDVLLSLPISRARVLGEKFLGLFVPILVVNVVLPVVIYAGTAAIGYPIDPVNLTVVHLLAIPYLLACGAIGVVLSVLTSRSSVAQRGALVAIFGLFLFESVTIIADYEQLGSIAPMRYFDATAVLVEGSYDWAGGAILLGATALLVGASMLYFGRRDIA</sequence>
<feature type="transmembrane region" description="Helical" evidence="1">
    <location>
        <begin position="125"/>
        <end position="154"/>
    </location>
</feature>
<protein>
    <submittedName>
        <fullName evidence="2">ABC-type transport system involved in multi-copper enzyme maturation, permease component</fullName>
    </submittedName>
</protein>
<dbReference type="PANTHER" id="PTHR43471">
    <property type="entry name" value="ABC TRANSPORTER PERMEASE"/>
    <property type="match status" value="1"/>
</dbReference>
<dbReference type="EMBL" id="CP064791">
    <property type="protein sequence ID" value="QSG15463.1"/>
    <property type="molecule type" value="Genomic_DNA"/>
</dbReference>
<feature type="transmembrane region" description="Helical" evidence="1">
    <location>
        <begin position="20"/>
        <end position="41"/>
    </location>
</feature>
<keyword evidence="1" id="KW-0812">Transmembrane</keyword>
<evidence type="ECO:0000313" key="3">
    <source>
        <dbReference type="Proteomes" id="UP000663292"/>
    </source>
</evidence>
<reference evidence="2 3" key="1">
    <citation type="submission" date="2020-11" db="EMBL/GenBank/DDBJ databases">
        <title>Carbohydrate-dependent, anaerobic sulfur respiration: A novel catabolism in halophilic archaea.</title>
        <authorList>
            <person name="Sorokin D.Y."/>
            <person name="Messina E."/>
            <person name="Smedile F."/>
            <person name="La Cono V."/>
            <person name="Hallsworth J.E."/>
            <person name="Yakimov M.M."/>
        </authorList>
    </citation>
    <scope>NUCLEOTIDE SEQUENCE [LARGE SCALE GENOMIC DNA]</scope>
    <source>
        <strain evidence="2 3">HSR-Est</strain>
    </source>
</reference>
<dbReference type="Proteomes" id="UP000663292">
    <property type="component" value="Chromosome"/>
</dbReference>
<keyword evidence="1" id="KW-1133">Transmembrane helix</keyword>
<dbReference type="GO" id="GO:0140359">
    <property type="term" value="F:ABC-type transporter activity"/>
    <property type="evidence" value="ECO:0007669"/>
    <property type="project" value="InterPro"/>
</dbReference>
<name>A0A897NXI6_9EURY</name>
<keyword evidence="1" id="KW-0472">Membrane</keyword>
<evidence type="ECO:0000313" key="2">
    <source>
        <dbReference type="EMBL" id="QSG15463.1"/>
    </source>
</evidence>
<dbReference type="GO" id="GO:0005886">
    <property type="term" value="C:plasma membrane"/>
    <property type="evidence" value="ECO:0007669"/>
    <property type="project" value="UniProtKB-SubCell"/>
</dbReference>
<proteinExistence type="predicted"/>
<feature type="transmembrane region" description="Helical" evidence="1">
    <location>
        <begin position="80"/>
        <end position="100"/>
    </location>
</feature>
<dbReference type="AlphaFoldDB" id="A0A897NXI6"/>
<dbReference type="Pfam" id="PF12679">
    <property type="entry name" value="ABC2_membrane_2"/>
    <property type="match status" value="1"/>
</dbReference>
<dbReference type="PANTHER" id="PTHR43471:SF12">
    <property type="entry name" value="HYPOTHETICAL MEMBRANE PROTEIN, CONSERVED"/>
    <property type="match status" value="1"/>
</dbReference>
<feature type="transmembrane region" description="Helical" evidence="1">
    <location>
        <begin position="238"/>
        <end position="259"/>
    </location>
</feature>
<organism evidence="2 3">
    <name type="scientific">Halapricum desulfuricans</name>
    <dbReference type="NCBI Taxonomy" id="2841257"/>
    <lineage>
        <taxon>Archaea</taxon>
        <taxon>Methanobacteriati</taxon>
        <taxon>Methanobacteriota</taxon>
        <taxon>Stenosarchaea group</taxon>
        <taxon>Halobacteria</taxon>
        <taxon>Halobacteriales</taxon>
        <taxon>Haloarculaceae</taxon>
        <taxon>Halapricum</taxon>
    </lineage>
</organism>
<keyword evidence="3" id="KW-1185">Reference proteome</keyword>
<accession>A0A897NXI6</accession>
<feature type="transmembrane region" description="Helical" evidence="1">
    <location>
        <begin position="195"/>
        <end position="213"/>
    </location>
</feature>
<evidence type="ECO:0000256" key="1">
    <source>
        <dbReference type="SAM" id="Phobius"/>
    </source>
</evidence>
<feature type="transmembrane region" description="Helical" evidence="1">
    <location>
        <begin position="160"/>
        <end position="183"/>
    </location>
</feature>
<gene>
    <name evidence="2" type="primary">nosY3</name>
    <name evidence="2" type="ORF">HSEST_1944</name>
</gene>